<comment type="caution">
    <text evidence="1">The sequence shown here is derived from an EMBL/GenBank/DDBJ whole genome shotgun (WGS) entry which is preliminary data.</text>
</comment>
<keyword evidence="2" id="KW-1185">Reference proteome</keyword>
<name>A0ABR5AAF7_9BACL</name>
<protein>
    <submittedName>
        <fullName evidence="1">Uncharacterized protein</fullName>
    </submittedName>
</protein>
<evidence type="ECO:0000313" key="1">
    <source>
        <dbReference type="EMBL" id="KIL38039.1"/>
    </source>
</evidence>
<dbReference type="EMBL" id="JXAK01000080">
    <property type="protein sequence ID" value="KIL38039.1"/>
    <property type="molecule type" value="Genomic_DNA"/>
</dbReference>
<dbReference type="RefSeq" id="WP_041052034.1">
    <property type="nucleotide sequence ID" value="NZ_JXAK01000080.1"/>
</dbReference>
<organism evidence="1 2">
    <name type="scientific">Gordoniibacillus kamchatkensis</name>
    <dbReference type="NCBI Taxonomy" id="1590651"/>
    <lineage>
        <taxon>Bacteria</taxon>
        <taxon>Bacillati</taxon>
        <taxon>Bacillota</taxon>
        <taxon>Bacilli</taxon>
        <taxon>Bacillales</taxon>
        <taxon>Paenibacillaceae</taxon>
        <taxon>Gordoniibacillus</taxon>
    </lineage>
</organism>
<accession>A0ABR5AAF7</accession>
<gene>
    <name evidence="1" type="ORF">SD70_28970</name>
</gene>
<proteinExistence type="predicted"/>
<reference evidence="1 2" key="1">
    <citation type="submission" date="2014-12" db="EMBL/GenBank/DDBJ databases">
        <title>Draft genome sequence of Paenibacillus kamchatkensis strain B-2647.</title>
        <authorList>
            <person name="Karlyshev A.V."/>
            <person name="Kudryashova E.B."/>
        </authorList>
    </citation>
    <scope>NUCLEOTIDE SEQUENCE [LARGE SCALE GENOMIC DNA]</scope>
    <source>
        <strain evidence="1 2">VKM B-2647</strain>
    </source>
</reference>
<dbReference type="Proteomes" id="UP000031967">
    <property type="component" value="Unassembled WGS sequence"/>
</dbReference>
<sequence>MKIAYEYSVPSSEQLTRLGLDTALLQAGSGCAVTAYDGDEPIGFGFVQEGAEPEDGCCIQVHPAYAQRQIDVNIRKLLGVRSRQPHSLNKICV</sequence>
<evidence type="ECO:0000313" key="2">
    <source>
        <dbReference type="Proteomes" id="UP000031967"/>
    </source>
</evidence>